<dbReference type="AlphaFoldDB" id="X0VQF7"/>
<dbReference type="GO" id="GO:0006412">
    <property type="term" value="P:translation"/>
    <property type="evidence" value="ECO:0007669"/>
    <property type="project" value="UniProtKB-KW"/>
</dbReference>
<dbReference type="InterPro" id="IPR013842">
    <property type="entry name" value="LepA_CTD"/>
</dbReference>
<feature type="domain" description="GTP-binding protein LepA C-terminal" evidence="6">
    <location>
        <begin position="47"/>
        <end position="153"/>
    </location>
</feature>
<dbReference type="InterPro" id="IPR000640">
    <property type="entry name" value="EFG_V-like"/>
</dbReference>
<dbReference type="GO" id="GO:0005525">
    <property type="term" value="F:GTP binding"/>
    <property type="evidence" value="ECO:0007669"/>
    <property type="project" value="UniProtKB-KW"/>
</dbReference>
<evidence type="ECO:0000313" key="7">
    <source>
        <dbReference type="EMBL" id="GAG13392.1"/>
    </source>
</evidence>
<dbReference type="SUPFAM" id="SSF54980">
    <property type="entry name" value="EF-G C-terminal domain-like"/>
    <property type="match status" value="1"/>
</dbReference>
<dbReference type="EMBL" id="BARS01021038">
    <property type="protein sequence ID" value="GAG13392.1"/>
    <property type="molecule type" value="Genomic_DNA"/>
</dbReference>
<evidence type="ECO:0000259" key="5">
    <source>
        <dbReference type="Pfam" id="PF00679"/>
    </source>
</evidence>
<dbReference type="GO" id="GO:0045727">
    <property type="term" value="P:positive regulation of translation"/>
    <property type="evidence" value="ECO:0007669"/>
    <property type="project" value="TreeGrafter"/>
</dbReference>
<keyword evidence="2" id="KW-0378">Hydrolase</keyword>
<dbReference type="PANTHER" id="PTHR43512:SF4">
    <property type="entry name" value="TRANSLATION FACTOR GUF1 HOMOLOG, CHLOROPLASTIC"/>
    <property type="match status" value="1"/>
</dbReference>
<dbReference type="InterPro" id="IPR035647">
    <property type="entry name" value="EFG_III/V"/>
</dbReference>
<dbReference type="Pfam" id="PF00679">
    <property type="entry name" value="EFG_C"/>
    <property type="match status" value="1"/>
</dbReference>
<dbReference type="Pfam" id="PF06421">
    <property type="entry name" value="LepA_C"/>
    <property type="match status" value="1"/>
</dbReference>
<dbReference type="FunFam" id="3.30.70.2570:FF:000001">
    <property type="entry name" value="Translation factor GUF1, mitochondrial"/>
    <property type="match status" value="1"/>
</dbReference>
<feature type="domain" description="Elongation factor EFG" evidence="5">
    <location>
        <begin position="1"/>
        <end position="44"/>
    </location>
</feature>
<reference evidence="7" key="1">
    <citation type="journal article" date="2014" name="Front. Microbiol.">
        <title>High frequency of phylogenetically diverse reductive dehalogenase-homologous genes in deep subseafloor sedimentary metagenomes.</title>
        <authorList>
            <person name="Kawai M."/>
            <person name="Futagami T."/>
            <person name="Toyoda A."/>
            <person name="Takaki Y."/>
            <person name="Nishi S."/>
            <person name="Hori S."/>
            <person name="Arai W."/>
            <person name="Tsubouchi T."/>
            <person name="Morono Y."/>
            <person name="Uchiyama I."/>
            <person name="Ito T."/>
            <person name="Fujiyama A."/>
            <person name="Inagaki F."/>
            <person name="Takami H."/>
        </authorList>
    </citation>
    <scope>NUCLEOTIDE SEQUENCE</scope>
    <source>
        <strain evidence="7">Expedition CK06-06</strain>
    </source>
</reference>
<accession>X0VQF7</accession>
<comment type="caution">
    <text evidence="7">The sequence shown here is derived from an EMBL/GenBank/DDBJ whole genome shotgun (WGS) entry which is preliminary data.</text>
</comment>
<evidence type="ECO:0000256" key="1">
    <source>
        <dbReference type="ARBA" id="ARBA00022741"/>
    </source>
</evidence>
<dbReference type="Gene3D" id="3.30.70.240">
    <property type="match status" value="1"/>
</dbReference>
<name>X0VQF7_9ZZZZ</name>
<evidence type="ECO:0000256" key="2">
    <source>
        <dbReference type="ARBA" id="ARBA00022801"/>
    </source>
</evidence>
<evidence type="ECO:0000256" key="3">
    <source>
        <dbReference type="ARBA" id="ARBA00022917"/>
    </source>
</evidence>
<evidence type="ECO:0008006" key="8">
    <source>
        <dbReference type="Google" id="ProtNLM"/>
    </source>
</evidence>
<keyword evidence="3" id="KW-0648">Protein biosynthesis</keyword>
<proteinExistence type="predicted"/>
<dbReference type="PANTHER" id="PTHR43512">
    <property type="entry name" value="TRANSLATION FACTOR GUF1-RELATED"/>
    <property type="match status" value="1"/>
</dbReference>
<dbReference type="GO" id="GO:0043022">
    <property type="term" value="F:ribosome binding"/>
    <property type="evidence" value="ECO:0007669"/>
    <property type="project" value="TreeGrafter"/>
</dbReference>
<protein>
    <recommendedName>
        <fullName evidence="8">GTP-binding protein LepA C-terminal domain-containing protein</fullName>
    </recommendedName>
</protein>
<dbReference type="InterPro" id="IPR038363">
    <property type="entry name" value="LepA_C_sf"/>
</dbReference>
<sequence length="156" mass="17607">LKYDLPLIELVEGFYDQLKSASSGFASFDYKLAGFKALKAVKLEVLINKQLIDALSLIVEKQKGEQRARSIAKKLKEIIPRQLFETPIQISLNGRIAARETIKAYRKDVTAKLYGGDQSRKDKLLKKQKKGKKRMKQVGRISLPQEAFLAVLSRGS</sequence>
<dbReference type="InterPro" id="IPR006297">
    <property type="entry name" value="EF-4"/>
</dbReference>
<evidence type="ECO:0000259" key="6">
    <source>
        <dbReference type="Pfam" id="PF06421"/>
    </source>
</evidence>
<keyword evidence="1" id="KW-0547">Nucleotide-binding</keyword>
<gene>
    <name evidence="7" type="ORF">S01H1_33850</name>
</gene>
<keyword evidence="4" id="KW-0342">GTP-binding</keyword>
<feature type="non-terminal residue" evidence="7">
    <location>
        <position position="1"/>
    </location>
</feature>
<evidence type="ECO:0000256" key="4">
    <source>
        <dbReference type="ARBA" id="ARBA00023134"/>
    </source>
</evidence>
<dbReference type="Gene3D" id="3.30.70.2570">
    <property type="entry name" value="Elongation factor 4, C-terminal domain"/>
    <property type="match status" value="1"/>
</dbReference>
<organism evidence="7">
    <name type="scientific">marine sediment metagenome</name>
    <dbReference type="NCBI Taxonomy" id="412755"/>
    <lineage>
        <taxon>unclassified sequences</taxon>
        <taxon>metagenomes</taxon>
        <taxon>ecological metagenomes</taxon>
    </lineage>
</organism>
<dbReference type="GO" id="GO:0016787">
    <property type="term" value="F:hydrolase activity"/>
    <property type="evidence" value="ECO:0007669"/>
    <property type="project" value="UniProtKB-KW"/>
</dbReference>